<dbReference type="Pfam" id="PF00480">
    <property type="entry name" value="ROK"/>
    <property type="match status" value="2"/>
</dbReference>
<dbReference type="eggNOG" id="COG1940">
    <property type="taxonomic scope" value="Bacteria"/>
</dbReference>
<dbReference type="InterPro" id="IPR043129">
    <property type="entry name" value="ATPase_NBD"/>
</dbReference>
<organism evidence="2 3">
    <name type="scientific">Carnobacterium divergens DSM 20623</name>
    <dbReference type="NCBI Taxonomy" id="1449336"/>
    <lineage>
        <taxon>Bacteria</taxon>
        <taxon>Bacillati</taxon>
        <taxon>Bacillota</taxon>
        <taxon>Bacilli</taxon>
        <taxon>Lactobacillales</taxon>
        <taxon>Carnobacteriaceae</taxon>
        <taxon>Carnobacterium</taxon>
    </lineage>
</organism>
<comment type="similarity">
    <text evidence="1">Belongs to the ROK (NagC/XylR) family.</text>
</comment>
<dbReference type="GeneID" id="89587944"/>
<dbReference type="EMBL" id="JQBS01000017">
    <property type="protein sequence ID" value="KRN57003.1"/>
    <property type="molecule type" value="Genomic_DNA"/>
</dbReference>
<dbReference type="PANTHER" id="PTHR18964">
    <property type="entry name" value="ROK (REPRESSOR, ORF, KINASE) FAMILY"/>
    <property type="match status" value="1"/>
</dbReference>
<keyword evidence="3" id="KW-1185">Reference proteome</keyword>
<dbReference type="InterPro" id="IPR000600">
    <property type="entry name" value="ROK"/>
</dbReference>
<dbReference type="Gene3D" id="3.30.420.40">
    <property type="match status" value="2"/>
</dbReference>
<evidence type="ECO:0000313" key="3">
    <source>
        <dbReference type="Proteomes" id="UP000051658"/>
    </source>
</evidence>
<evidence type="ECO:0000256" key="1">
    <source>
        <dbReference type="ARBA" id="ARBA00006479"/>
    </source>
</evidence>
<evidence type="ECO:0000313" key="2">
    <source>
        <dbReference type="EMBL" id="KRN57003.1"/>
    </source>
</evidence>
<dbReference type="SUPFAM" id="SSF53067">
    <property type="entry name" value="Actin-like ATPase domain"/>
    <property type="match status" value="1"/>
</dbReference>
<gene>
    <name evidence="2" type="ORF">IV74_GL000653</name>
</gene>
<dbReference type="RefSeq" id="WP_034571944.1">
    <property type="nucleotide sequence ID" value="NZ_JQBS01000017.1"/>
</dbReference>
<dbReference type="Proteomes" id="UP000051658">
    <property type="component" value="Unassembled WGS sequence"/>
</dbReference>
<sequence length="311" mass="33663">MALLVVDIGGSAVKYAVWDQNELKEKDEFPTPLTRGSFFDLLNEAKDKLANTYSFDGVAISTPGDVDEEAGLIRGTSAVPFLHLIPIKESLSEALGLPVSMENDANCAAIAEMKEGIGKGYTHPLFVIIGTGVGIAIVENGEVLRKQELKLDELDKTIAQQLAALKTPKASPVSLGKRVALKKFQMPSSIEGKEVFDLAKEGDEVAVNELQAMYDSLAQIMVTLNSAFEPEFIGIGGGVSNNDEFVPGIEKAMEKLVSEDTELLGWFQRLFKKESSQVGAAIPTLKVCEFKNDANLLGAVIHYQEMNPAEK</sequence>
<accession>A0A0R2HX86</accession>
<protein>
    <submittedName>
        <fullName evidence="2">ROK family protein</fullName>
    </submittedName>
</protein>
<proteinExistence type="inferred from homology"/>
<dbReference type="PATRIC" id="fig|1449336.4.peg.668"/>
<name>A0A0R2HX86_CARDV</name>
<comment type="caution">
    <text evidence="2">The sequence shown here is derived from an EMBL/GenBank/DDBJ whole genome shotgun (WGS) entry which is preliminary data.</text>
</comment>
<reference evidence="2 3" key="1">
    <citation type="journal article" date="2015" name="Genome Announc.">
        <title>Expanding the biotechnology potential of lactobacilli through comparative genomics of 213 strains and associated genera.</title>
        <authorList>
            <person name="Sun Z."/>
            <person name="Harris H.M."/>
            <person name="McCann A."/>
            <person name="Guo C."/>
            <person name="Argimon S."/>
            <person name="Zhang W."/>
            <person name="Yang X."/>
            <person name="Jeffery I.B."/>
            <person name="Cooney J.C."/>
            <person name="Kagawa T.F."/>
            <person name="Liu W."/>
            <person name="Song Y."/>
            <person name="Salvetti E."/>
            <person name="Wrobel A."/>
            <person name="Rasinkangas P."/>
            <person name="Parkhill J."/>
            <person name="Rea M.C."/>
            <person name="O'Sullivan O."/>
            <person name="Ritari J."/>
            <person name="Douillard F.P."/>
            <person name="Paul Ross R."/>
            <person name="Yang R."/>
            <person name="Briner A.E."/>
            <person name="Felis G.E."/>
            <person name="de Vos W.M."/>
            <person name="Barrangou R."/>
            <person name="Klaenhammer T.R."/>
            <person name="Caufield P.W."/>
            <person name="Cui Y."/>
            <person name="Zhang H."/>
            <person name="O'Toole P.W."/>
        </authorList>
    </citation>
    <scope>NUCLEOTIDE SEQUENCE [LARGE SCALE GENOMIC DNA]</scope>
    <source>
        <strain evidence="2 3">DSM 20623</strain>
    </source>
</reference>
<dbReference type="PANTHER" id="PTHR18964:SF170">
    <property type="entry name" value="SUGAR KINASE"/>
    <property type="match status" value="1"/>
</dbReference>
<dbReference type="AlphaFoldDB" id="A0A0R2HX86"/>